<evidence type="ECO:0000256" key="8">
    <source>
        <dbReference type="ARBA" id="ARBA00022729"/>
    </source>
</evidence>
<keyword evidence="9" id="KW-0527">Neuropeptide</keyword>
<keyword evidence="10" id="KW-1133">Transmembrane helix</keyword>
<evidence type="ECO:0000256" key="9">
    <source>
        <dbReference type="ARBA" id="ARBA00023320"/>
    </source>
</evidence>
<feature type="transmembrane region" description="Helical" evidence="10">
    <location>
        <begin position="58"/>
        <end position="80"/>
    </location>
</feature>
<accession>A0ABM1AJY9</accession>
<dbReference type="InterPro" id="IPR008174">
    <property type="entry name" value="Galanin"/>
</dbReference>
<evidence type="ECO:0000256" key="2">
    <source>
        <dbReference type="ARBA" id="ARBA00004613"/>
    </source>
</evidence>
<dbReference type="PRINTS" id="PR00273">
    <property type="entry name" value="GALANIN"/>
</dbReference>
<keyword evidence="7" id="KW-0372">Hormone</keyword>
<evidence type="ECO:0000256" key="3">
    <source>
        <dbReference type="ARBA" id="ARBA00006871"/>
    </source>
</evidence>
<keyword evidence="10" id="KW-0472">Membrane</keyword>
<evidence type="ECO:0000256" key="7">
    <source>
        <dbReference type="ARBA" id="ARBA00022702"/>
    </source>
</evidence>
<reference evidence="13" key="1">
    <citation type="submission" date="2025-08" db="UniProtKB">
        <authorList>
            <consortium name="RefSeq"/>
        </authorList>
    </citation>
    <scope>IDENTIFICATION</scope>
</reference>
<dbReference type="PANTHER" id="PTHR16839">
    <property type="entry name" value="GALANIN"/>
    <property type="match status" value="1"/>
</dbReference>
<evidence type="ECO:0000256" key="5">
    <source>
        <dbReference type="ARBA" id="ARBA00022525"/>
    </source>
</evidence>
<comment type="function">
    <text evidence="1">Endocrine hormone of the central and peripheral nervous systems that binds and activates the G protein-coupled receptors GALR1, GALR2, and GALR3. This small neuropeptide may regulate diverse physiologic functions including contraction of smooth muscle of the gastrointestinal and genitourinary tract, growth hormone and insulin release and adrenal secretion.</text>
</comment>
<dbReference type="Pfam" id="PF06540">
    <property type="entry name" value="GMAP"/>
    <property type="match status" value="1"/>
</dbReference>
<dbReference type="Pfam" id="PF01296">
    <property type="entry name" value="Galanin"/>
    <property type="match status" value="1"/>
</dbReference>
<dbReference type="GeneID" id="102000418"/>
<feature type="domain" description="Galanin" evidence="11">
    <location>
        <begin position="89"/>
        <end position="101"/>
    </location>
</feature>
<keyword evidence="5" id="KW-0964">Secreted</keyword>
<dbReference type="Proteomes" id="UP000694915">
    <property type="component" value="Chromosome 8"/>
</dbReference>
<dbReference type="PROSITE" id="PS00861">
    <property type="entry name" value="GALANIN"/>
    <property type="match status" value="1"/>
</dbReference>
<evidence type="ECO:0000313" key="13">
    <source>
        <dbReference type="RefSeq" id="XP_013203297.2"/>
    </source>
</evidence>
<name>A0ABM1AJY9_MICOH</name>
<dbReference type="InterPro" id="IPR008175">
    <property type="entry name" value="Galanin_pre"/>
</dbReference>
<dbReference type="RefSeq" id="XP_013203297.2">
    <property type="nucleotide sequence ID" value="XM_013347843.2"/>
</dbReference>
<gene>
    <name evidence="13" type="primary">Gal</name>
</gene>
<protein>
    <recommendedName>
        <fullName evidence="4">Galanin peptides</fullName>
    </recommendedName>
</protein>
<evidence type="ECO:0000256" key="6">
    <source>
        <dbReference type="ARBA" id="ARBA00022685"/>
    </source>
</evidence>
<dbReference type="PANTHER" id="PTHR16839:SF1">
    <property type="entry name" value="GALANIN PEPTIDES"/>
    <property type="match status" value="1"/>
</dbReference>
<keyword evidence="12" id="KW-1185">Reference proteome</keyword>
<organism evidence="12 13">
    <name type="scientific">Microtus ochrogaster</name>
    <name type="common">Prairie vole</name>
    <dbReference type="NCBI Taxonomy" id="79684"/>
    <lineage>
        <taxon>Eukaryota</taxon>
        <taxon>Metazoa</taxon>
        <taxon>Chordata</taxon>
        <taxon>Craniata</taxon>
        <taxon>Vertebrata</taxon>
        <taxon>Euteleostomi</taxon>
        <taxon>Mammalia</taxon>
        <taxon>Eutheria</taxon>
        <taxon>Euarchontoglires</taxon>
        <taxon>Glires</taxon>
        <taxon>Rodentia</taxon>
        <taxon>Myomorpha</taxon>
        <taxon>Muroidea</taxon>
        <taxon>Cricetidae</taxon>
        <taxon>Arvicolinae</taxon>
        <taxon>Microtus</taxon>
    </lineage>
</organism>
<comment type="similarity">
    <text evidence="3">Belongs to the galanin family.</text>
</comment>
<evidence type="ECO:0000256" key="4">
    <source>
        <dbReference type="ARBA" id="ARBA00019079"/>
    </source>
</evidence>
<keyword evidence="6" id="KW-0165">Cleavage on pair of basic residues</keyword>
<keyword evidence="10" id="KW-0812">Transmembrane</keyword>
<evidence type="ECO:0000256" key="10">
    <source>
        <dbReference type="SAM" id="Phobius"/>
    </source>
</evidence>
<evidence type="ECO:0000256" key="1">
    <source>
        <dbReference type="ARBA" id="ARBA00002897"/>
    </source>
</evidence>
<dbReference type="InterPro" id="IPR013068">
    <property type="entry name" value="GMAP"/>
</dbReference>
<keyword evidence="8" id="KW-0732">Signal</keyword>
<evidence type="ECO:0000313" key="12">
    <source>
        <dbReference type="Proteomes" id="UP000694915"/>
    </source>
</evidence>
<dbReference type="SMART" id="SM00071">
    <property type="entry name" value="Galanin"/>
    <property type="match status" value="1"/>
</dbReference>
<sequence length="180" mass="19488">MRTRRRGIFELSHAAALRHAVSDSPVCHATPGPRHARPASTSHTRFPLLLKVPAPTEMARGSALLLGWLLLATLSATLALGMPAKEKRGWTLNSAGYLLGPHAIDNHRSFNDKHGLTGKRELQLEVEEGRPGSIDGPLPESNIVRTIMEFLTFLHLKEAGALDSLPGLPLATSSEDLEQS</sequence>
<evidence type="ECO:0000259" key="11">
    <source>
        <dbReference type="PROSITE" id="PS00861"/>
    </source>
</evidence>
<comment type="subcellular location">
    <subcellularLocation>
        <location evidence="2">Secreted</location>
    </subcellularLocation>
</comment>
<proteinExistence type="inferred from homology"/>